<dbReference type="Proteomes" id="UP000596827">
    <property type="component" value="Unassembled WGS sequence"/>
</dbReference>
<dbReference type="AlphaFoldDB" id="A0A923MER8"/>
<evidence type="ECO:0000256" key="1">
    <source>
        <dbReference type="SAM" id="MobiDB-lite"/>
    </source>
</evidence>
<evidence type="ECO:0000313" key="3">
    <source>
        <dbReference type="EMBL" id="MBC5767939.1"/>
    </source>
</evidence>
<evidence type="ECO:0000313" key="4">
    <source>
        <dbReference type="Proteomes" id="UP000596827"/>
    </source>
</evidence>
<reference evidence="3" key="1">
    <citation type="submission" date="2020-08" db="EMBL/GenBank/DDBJ databases">
        <title>Ramlibacter sp. GTP1 16S ribosomal RNA gene genome sequencing and assembly.</title>
        <authorList>
            <person name="Kang M."/>
        </authorList>
    </citation>
    <scope>NUCLEOTIDE SEQUENCE</scope>
    <source>
        <strain evidence="3">GTP1</strain>
    </source>
</reference>
<keyword evidence="4" id="KW-1185">Reference proteome</keyword>
<keyword evidence="2" id="KW-0812">Transmembrane</keyword>
<feature type="compositionally biased region" description="Low complexity" evidence="1">
    <location>
        <begin position="140"/>
        <end position="156"/>
    </location>
</feature>
<name>A0A923MER8_9BURK</name>
<sequence>MSTTFTPFAFGTNDVQVMAGSFDECAFDDVVQVLGMSRQCLRFRVNRADTVHSEVLLKAGQVLDARMPGSEDPKQVFNALGQAAVPGSGLSFSVYHTQPNGAFPTPKASLLDLHAQTSKPAAANARPSSEDRTVQLDGRPALSMPSGSMPAMPSAAMRPAPVADATLRRDVGALLELVQQQVEAQVQAQARLEGRLQALPQLIAAEVRAAIVQAMAQAVPAPAPAPAPRERSDSSSKPLLATAVAMLAVLTVAAVVVAAKMLR</sequence>
<organism evidence="3 4">
    <name type="scientific">Ramlibacter albus</name>
    <dbReference type="NCBI Taxonomy" id="2079448"/>
    <lineage>
        <taxon>Bacteria</taxon>
        <taxon>Pseudomonadati</taxon>
        <taxon>Pseudomonadota</taxon>
        <taxon>Betaproteobacteria</taxon>
        <taxon>Burkholderiales</taxon>
        <taxon>Comamonadaceae</taxon>
        <taxon>Ramlibacter</taxon>
    </lineage>
</organism>
<evidence type="ECO:0000256" key="2">
    <source>
        <dbReference type="SAM" id="Phobius"/>
    </source>
</evidence>
<accession>A0A923MER8</accession>
<keyword evidence="2" id="KW-0472">Membrane</keyword>
<proteinExistence type="predicted"/>
<feature type="region of interest" description="Disordered" evidence="1">
    <location>
        <begin position="117"/>
        <end position="156"/>
    </location>
</feature>
<protein>
    <submittedName>
        <fullName evidence="3">Uncharacterized protein</fullName>
    </submittedName>
</protein>
<gene>
    <name evidence="3" type="ORF">H8R02_25980</name>
</gene>
<comment type="caution">
    <text evidence="3">The sequence shown here is derived from an EMBL/GenBank/DDBJ whole genome shotgun (WGS) entry which is preliminary data.</text>
</comment>
<dbReference type="EMBL" id="JACORU010000013">
    <property type="protein sequence ID" value="MBC5767939.1"/>
    <property type="molecule type" value="Genomic_DNA"/>
</dbReference>
<keyword evidence="2" id="KW-1133">Transmembrane helix</keyword>
<feature type="transmembrane region" description="Helical" evidence="2">
    <location>
        <begin position="239"/>
        <end position="259"/>
    </location>
</feature>
<dbReference type="RefSeq" id="WP_187084423.1">
    <property type="nucleotide sequence ID" value="NZ_JACORU010000013.1"/>
</dbReference>